<keyword evidence="5" id="KW-1185">Reference proteome</keyword>
<dbReference type="EMBL" id="OZ020107">
    <property type="protein sequence ID" value="CAK9259825.1"/>
    <property type="molecule type" value="Genomic_DNA"/>
</dbReference>
<dbReference type="Proteomes" id="UP001497444">
    <property type="component" value="Chromosome 12"/>
</dbReference>
<dbReference type="SUPFAM" id="SSF117070">
    <property type="entry name" value="LEA14-like"/>
    <property type="match status" value="2"/>
</dbReference>
<evidence type="ECO:0000256" key="2">
    <source>
        <dbReference type="SAM" id="MobiDB-lite"/>
    </source>
</evidence>
<dbReference type="PANTHER" id="PTHR31459">
    <property type="match status" value="1"/>
</dbReference>
<feature type="compositionally biased region" description="Basic and acidic residues" evidence="2">
    <location>
        <begin position="8"/>
        <end position="27"/>
    </location>
</feature>
<organism evidence="4 5">
    <name type="scientific">Sphagnum jensenii</name>
    <dbReference type="NCBI Taxonomy" id="128206"/>
    <lineage>
        <taxon>Eukaryota</taxon>
        <taxon>Viridiplantae</taxon>
        <taxon>Streptophyta</taxon>
        <taxon>Embryophyta</taxon>
        <taxon>Bryophyta</taxon>
        <taxon>Sphagnophytina</taxon>
        <taxon>Sphagnopsida</taxon>
        <taxon>Sphagnales</taxon>
        <taxon>Sphagnaceae</taxon>
        <taxon>Sphagnum</taxon>
    </lineage>
</organism>
<evidence type="ECO:0000313" key="5">
    <source>
        <dbReference type="Proteomes" id="UP001497444"/>
    </source>
</evidence>
<comment type="similarity">
    <text evidence="1">Belongs to the LEA type 2 family.</text>
</comment>
<protein>
    <recommendedName>
        <fullName evidence="3">Water stress and hypersensitive response domain-containing protein</fullName>
    </recommendedName>
</protein>
<sequence length="338" mass="36669">MAEDSGSLDEKFADVTISSEDRGWKTEEQEDESTDKKNGGSGEKKEPGGVLGFFKEISEDIGSAFRWGKPEADVSGFHLPSITTKQAEVIISVLITNPNPVPIPLLEMIYSIESDGRHLCSGTIPDAGTIHAHGSETIKIPLTLIYKDIVDTFQDIEPGQVIPYLVKVSLVADVPVFGQVTIPLKKEGTIPIPQKPDVDLDKVVWDHLSFEKTAATLHFSIKNQNHFEIGVKSLAYNLSLANVPIGEASLGQSTTISANDSGLVQLPISFRPMDFGGALWDIVRGRGTGYDLTGNLEVDTPFGPMHLPFNKSSETTLKKKGDDEDNVCISFVPNFSGT</sequence>
<name>A0ABP0W2M1_9BRYO</name>
<evidence type="ECO:0000256" key="1">
    <source>
        <dbReference type="ARBA" id="ARBA00005960"/>
    </source>
</evidence>
<proteinExistence type="inferred from homology"/>
<evidence type="ECO:0000313" key="4">
    <source>
        <dbReference type="EMBL" id="CAK9259825.1"/>
    </source>
</evidence>
<dbReference type="PANTHER" id="PTHR31459:SF2">
    <property type="entry name" value="OS03G0843300 PROTEIN"/>
    <property type="match status" value="1"/>
</dbReference>
<dbReference type="SMART" id="SM00769">
    <property type="entry name" value="WHy"/>
    <property type="match status" value="2"/>
</dbReference>
<feature type="domain" description="Water stress and hypersensitive response" evidence="3">
    <location>
        <begin position="72"/>
        <end position="189"/>
    </location>
</feature>
<evidence type="ECO:0000259" key="3">
    <source>
        <dbReference type="SMART" id="SM00769"/>
    </source>
</evidence>
<feature type="compositionally biased region" description="Basic and acidic residues" evidence="2">
    <location>
        <begin position="34"/>
        <end position="47"/>
    </location>
</feature>
<dbReference type="InterPro" id="IPR045043">
    <property type="entry name" value="Lea14-like"/>
</dbReference>
<dbReference type="Pfam" id="PF03168">
    <property type="entry name" value="LEA_2"/>
    <property type="match status" value="2"/>
</dbReference>
<accession>A0ABP0W2M1</accession>
<dbReference type="InterPro" id="IPR013990">
    <property type="entry name" value="WHy-dom"/>
</dbReference>
<dbReference type="InterPro" id="IPR004864">
    <property type="entry name" value="LEA_2"/>
</dbReference>
<dbReference type="Gene3D" id="2.60.40.1820">
    <property type="match status" value="2"/>
</dbReference>
<feature type="domain" description="Water stress and hypersensitive response" evidence="3">
    <location>
        <begin position="198"/>
        <end position="314"/>
    </location>
</feature>
<feature type="region of interest" description="Disordered" evidence="2">
    <location>
        <begin position="1"/>
        <end position="49"/>
    </location>
</feature>
<reference evidence="4" key="1">
    <citation type="submission" date="2024-02" db="EMBL/GenBank/DDBJ databases">
        <authorList>
            <consortium name="ELIXIR-Norway"/>
            <consortium name="Elixir Norway"/>
        </authorList>
    </citation>
    <scope>NUCLEOTIDE SEQUENCE</scope>
</reference>
<gene>
    <name evidence="4" type="ORF">CSSPJE1EN1_LOCUS5303</name>
</gene>